<evidence type="ECO:0000313" key="10">
    <source>
        <dbReference type="Proteomes" id="UP001153269"/>
    </source>
</evidence>
<evidence type="ECO:0000256" key="4">
    <source>
        <dbReference type="ARBA" id="ARBA00022777"/>
    </source>
</evidence>
<evidence type="ECO:0000259" key="8">
    <source>
        <dbReference type="PROSITE" id="PS50011"/>
    </source>
</evidence>
<keyword evidence="10" id="KW-1185">Reference proteome</keyword>
<dbReference type="SMART" id="SM00220">
    <property type="entry name" value="S_TKc"/>
    <property type="match status" value="1"/>
</dbReference>
<dbReference type="Gene3D" id="1.10.510.10">
    <property type="entry name" value="Transferase(Phosphotransferase) domain 1"/>
    <property type="match status" value="1"/>
</dbReference>
<dbReference type="EMBL" id="CADEAL010000782">
    <property type="protein sequence ID" value="CAB1425173.1"/>
    <property type="molecule type" value="Genomic_DNA"/>
</dbReference>
<keyword evidence="2" id="KW-0808">Transferase</keyword>
<feature type="domain" description="Protein kinase" evidence="8">
    <location>
        <begin position="35"/>
        <end position="358"/>
    </location>
</feature>
<dbReference type="GO" id="GO:0005737">
    <property type="term" value="C:cytoplasm"/>
    <property type="evidence" value="ECO:0007669"/>
    <property type="project" value="TreeGrafter"/>
</dbReference>
<dbReference type="PROSITE" id="PS00108">
    <property type="entry name" value="PROTEIN_KINASE_ST"/>
    <property type="match status" value="1"/>
</dbReference>
<keyword evidence="5 6" id="KW-0067">ATP-binding</keyword>
<evidence type="ECO:0000256" key="5">
    <source>
        <dbReference type="ARBA" id="ARBA00022840"/>
    </source>
</evidence>
<feature type="binding site" evidence="6">
    <location>
        <position position="64"/>
    </location>
    <ligand>
        <name>ATP</name>
        <dbReference type="ChEBI" id="CHEBI:30616"/>
    </ligand>
</feature>
<dbReference type="InterPro" id="IPR011009">
    <property type="entry name" value="Kinase-like_dom_sf"/>
</dbReference>
<organism evidence="9 10">
    <name type="scientific">Pleuronectes platessa</name>
    <name type="common">European plaice</name>
    <dbReference type="NCBI Taxonomy" id="8262"/>
    <lineage>
        <taxon>Eukaryota</taxon>
        <taxon>Metazoa</taxon>
        <taxon>Chordata</taxon>
        <taxon>Craniata</taxon>
        <taxon>Vertebrata</taxon>
        <taxon>Euteleostomi</taxon>
        <taxon>Actinopterygii</taxon>
        <taxon>Neopterygii</taxon>
        <taxon>Teleostei</taxon>
        <taxon>Neoteleostei</taxon>
        <taxon>Acanthomorphata</taxon>
        <taxon>Carangaria</taxon>
        <taxon>Pleuronectiformes</taxon>
        <taxon>Pleuronectoidei</taxon>
        <taxon>Pleuronectidae</taxon>
        <taxon>Pleuronectes</taxon>
    </lineage>
</organism>
<comment type="caution">
    <text evidence="9">The sequence shown here is derived from an EMBL/GenBank/DDBJ whole genome shotgun (WGS) entry which is preliminary data.</text>
</comment>
<dbReference type="InterPro" id="IPR050494">
    <property type="entry name" value="Ser_Thr_dual-spec_kinase"/>
</dbReference>
<evidence type="ECO:0000256" key="2">
    <source>
        <dbReference type="ARBA" id="ARBA00022679"/>
    </source>
</evidence>
<dbReference type="PROSITE" id="PS00107">
    <property type="entry name" value="PROTEIN_KINASE_ATP"/>
    <property type="match status" value="1"/>
</dbReference>
<sequence length="580" mass="64962">MSSFGTLEDSSAASVSLTAPDAQDCLTIHSSSSSYSLLDFLGEGGFGIIVSSMNLRTNKMVALKIMKDTGSARDAEHEVTMLRVISDLDADLNNMVKFHEVFQHLDQTCLVFERLDISLYDLLEQREWEHLPLHEIRPVAKQLFVALDALKGIGVLHTDIKPENVMFVNMEDQPLRVKLIDFGLAMMVSNVQLGMTIQPYGYRAPEISLGLPFSEAVDVWGVGCVLAFLYLAQNLFSLKCEYQMMKDMVTVLGLPQDHLLRAGRYSEQFFIEEEGEDSPSWRLMTADEFTAFNYVQTEEKDGFIRQLNSLNGLIHIHPKLGAAEMEDRMAFVSLLEGLLHLDGDERISPRQALKLPFISMSHLREDVHSRDYWTASKEAMRICSTEDSVHCSTSDSGYSGSMDQDSSDSVEALDSPNATSELSWCSDMTIVSPDTTCSPTFDTSEELSIGSDLQINPRDTLVWSAIRDDDTSEEVSKGSDLQIIPRDNLVWSAIRDDDTSEELSKGSNLMINPRDTSDWLTIGDDDTREEVSWSSDEASDVTAAAKASSGRKRKLLKRIRMRVRKFFSCLTCCFCPKLED</sequence>
<dbReference type="Pfam" id="PF00069">
    <property type="entry name" value="Pkinase"/>
    <property type="match status" value="1"/>
</dbReference>
<reference evidence="9" key="1">
    <citation type="submission" date="2020-03" db="EMBL/GenBank/DDBJ databases">
        <authorList>
            <person name="Weist P."/>
        </authorList>
    </citation>
    <scope>NUCLEOTIDE SEQUENCE</scope>
</reference>
<dbReference type="GO" id="GO:0003714">
    <property type="term" value="F:transcription corepressor activity"/>
    <property type="evidence" value="ECO:0007669"/>
    <property type="project" value="TreeGrafter"/>
</dbReference>
<evidence type="ECO:0000256" key="7">
    <source>
        <dbReference type="SAM" id="MobiDB-lite"/>
    </source>
</evidence>
<dbReference type="GO" id="GO:0003713">
    <property type="term" value="F:transcription coactivator activity"/>
    <property type="evidence" value="ECO:0007669"/>
    <property type="project" value="TreeGrafter"/>
</dbReference>
<dbReference type="PANTHER" id="PTHR24058">
    <property type="entry name" value="DUAL SPECIFICITY PROTEIN KINASE"/>
    <property type="match status" value="1"/>
</dbReference>
<gene>
    <name evidence="9" type="ORF">PLEPLA_LOCUS13103</name>
</gene>
<evidence type="ECO:0000256" key="3">
    <source>
        <dbReference type="ARBA" id="ARBA00022741"/>
    </source>
</evidence>
<accession>A0A9N7U848</accession>
<dbReference type="GO" id="GO:0046332">
    <property type="term" value="F:SMAD binding"/>
    <property type="evidence" value="ECO:0007669"/>
    <property type="project" value="TreeGrafter"/>
</dbReference>
<dbReference type="GO" id="GO:0042771">
    <property type="term" value="P:intrinsic apoptotic signaling pathway in response to DNA damage by p53 class mediator"/>
    <property type="evidence" value="ECO:0007669"/>
    <property type="project" value="TreeGrafter"/>
</dbReference>
<dbReference type="PANTHER" id="PTHR24058:SF53">
    <property type="entry name" value="HOMEODOMAIN-INTERACTING PROTEIN KINASE 2"/>
    <property type="match status" value="1"/>
</dbReference>
<dbReference type="SUPFAM" id="SSF56112">
    <property type="entry name" value="Protein kinase-like (PK-like)"/>
    <property type="match status" value="1"/>
</dbReference>
<protein>
    <recommendedName>
        <fullName evidence="8">Protein kinase domain-containing protein</fullName>
    </recommendedName>
</protein>
<dbReference type="PROSITE" id="PS50011">
    <property type="entry name" value="PROTEIN_KINASE_DOM"/>
    <property type="match status" value="1"/>
</dbReference>
<dbReference type="Gene3D" id="3.30.200.20">
    <property type="entry name" value="Phosphorylase Kinase, domain 1"/>
    <property type="match status" value="1"/>
</dbReference>
<keyword evidence="1" id="KW-0723">Serine/threonine-protein kinase</keyword>
<dbReference type="GO" id="GO:0045944">
    <property type="term" value="P:positive regulation of transcription by RNA polymerase II"/>
    <property type="evidence" value="ECO:0007669"/>
    <property type="project" value="TreeGrafter"/>
</dbReference>
<dbReference type="Proteomes" id="UP001153269">
    <property type="component" value="Unassembled WGS sequence"/>
</dbReference>
<dbReference type="GO" id="GO:0004713">
    <property type="term" value="F:protein tyrosine kinase activity"/>
    <property type="evidence" value="ECO:0007669"/>
    <property type="project" value="TreeGrafter"/>
</dbReference>
<dbReference type="GO" id="GO:0005524">
    <property type="term" value="F:ATP binding"/>
    <property type="evidence" value="ECO:0007669"/>
    <property type="project" value="UniProtKB-UniRule"/>
</dbReference>
<dbReference type="InterPro" id="IPR017441">
    <property type="entry name" value="Protein_kinase_ATP_BS"/>
</dbReference>
<dbReference type="GO" id="GO:0007224">
    <property type="term" value="P:smoothened signaling pathway"/>
    <property type="evidence" value="ECO:0007669"/>
    <property type="project" value="TreeGrafter"/>
</dbReference>
<dbReference type="InterPro" id="IPR008271">
    <property type="entry name" value="Ser/Thr_kinase_AS"/>
</dbReference>
<keyword evidence="4" id="KW-0418">Kinase</keyword>
<dbReference type="GO" id="GO:0016605">
    <property type="term" value="C:PML body"/>
    <property type="evidence" value="ECO:0007669"/>
    <property type="project" value="TreeGrafter"/>
</dbReference>
<feature type="compositionally biased region" description="Polar residues" evidence="7">
    <location>
        <begin position="393"/>
        <end position="409"/>
    </location>
</feature>
<proteinExistence type="predicted"/>
<evidence type="ECO:0000313" key="9">
    <source>
        <dbReference type="EMBL" id="CAB1425173.1"/>
    </source>
</evidence>
<keyword evidence="3 6" id="KW-0547">Nucleotide-binding</keyword>
<dbReference type="GO" id="GO:0004674">
    <property type="term" value="F:protein serine/threonine kinase activity"/>
    <property type="evidence" value="ECO:0007669"/>
    <property type="project" value="UniProtKB-KW"/>
</dbReference>
<dbReference type="InterPro" id="IPR000719">
    <property type="entry name" value="Prot_kinase_dom"/>
</dbReference>
<evidence type="ECO:0000256" key="1">
    <source>
        <dbReference type="ARBA" id="ARBA00022527"/>
    </source>
</evidence>
<feature type="region of interest" description="Disordered" evidence="7">
    <location>
        <begin position="393"/>
        <end position="414"/>
    </location>
</feature>
<dbReference type="AlphaFoldDB" id="A0A9N7U848"/>
<name>A0A9N7U848_PLEPL</name>
<evidence type="ECO:0000256" key="6">
    <source>
        <dbReference type="PROSITE-ProRule" id="PRU10141"/>
    </source>
</evidence>